<sequence length="252" mass="28271">MSNITLNAGSESDLDTYEPIVDAPLATISENSDLPLAQQAANVLRDMIVQDIIPPGKPIRERTLAQQLNISRTPLREALRILAVDGLVELLPSRGAIAANPSPEDVKHMLEFLGGIEGLAGELACKRATDEEIDEIRALHYEMLAAFARKDRLAYFKLNQRIHRALVMASGNPLLIETHERMNARLYRIRYRSNMRNTKWPTAISEHEEILKAIESRDAVKLNDLMRNHLGSTWIKVSEDGQVGTVDHHDND</sequence>
<dbReference type="CDD" id="cd07377">
    <property type="entry name" value="WHTH_GntR"/>
    <property type="match status" value="1"/>
</dbReference>
<evidence type="ECO:0000313" key="5">
    <source>
        <dbReference type="EMBL" id="KEO53464.1"/>
    </source>
</evidence>
<dbReference type="InterPro" id="IPR011711">
    <property type="entry name" value="GntR_C"/>
</dbReference>
<dbReference type="EMBL" id="AUNC01000036">
    <property type="protein sequence ID" value="KEO53464.1"/>
    <property type="molecule type" value="Genomic_DNA"/>
</dbReference>
<dbReference type="Pfam" id="PF00392">
    <property type="entry name" value="GntR"/>
    <property type="match status" value="1"/>
</dbReference>
<dbReference type="SMART" id="SM00345">
    <property type="entry name" value="HTH_GNTR"/>
    <property type="match status" value="1"/>
</dbReference>
<evidence type="ECO:0000256" key="1">
    <source>
        <dbReference type="ARBA" id="ARBA00023015"/>
    </source>
</evidence>
<dbReference type="InterPro" id="IPR036390">
    <property type="entry name" value="WH_DNA-bd_sf"/>
</dbReference>
<dbReference type="PANTHER" id="PTHR43537:SF50">
    <property type="entry name" value="TRANSCRIPTIONAL REGULATORY PROTEIN"/>
    <property type="match status" value="1"/>
</dbReference>
<dbReference type="SUPFAM" id="SSF48008">
    <property type="entry name" value="GntR ligand-binding domain-like"/>
    <property type="match status" value="1"/>
</dbReference>
<dbReference type="PANTHER" id="PTHR43537">
    <property type="entry name" value="TRANSCRIPTIONAL REGULATOR, GNTR FAMILY"/>
    <property type="match status" value="1"/>
</dbReference>
<dbReference type="Gene3D" id="1.10.10.10">
    <property type="entry name" value="Winged helix-like DNA-binding domain superfamily/Winged helix DNA-binding domain"/>
    <property type="match status" value="1"/>
</dbReference>
<dbReference type="PRINTS" id="PR00035">
    <property type="entry name" value="HTHGNTR"/>
</dbReference>
<accession>A0ABR4TKG0</accession>
<keyword evidence="1" id="KW-0805">Transcription regulation</keyword>
<dbReference type="Pfam" id="PF07729">
    <property type="entry name" value="FCD"/>
    <property type="match status" value="1"/>
</dbReference>
<evidence type="ECO:0000256" key="3">
    <source>
        <dbReference type="ARBA" id="ARBA00023163"/>
    </source>
</evidence>
<dbReference type="SMART" id="SM00895">
    <property type="entry name" value="FCD"/>
    <property type="match status" value="1"/>
</dbReference>
<dbReference type="Gene3D" id="1.20.120.530">
    <property type="entry name" value="GntR ligand-binding domain-like"/>
    <property type="match status" value="1"/>
</dbReference>
<dbReference type="RefSeq" id="WP_205618060.1">
    <property type="nucleotide sequence ID" value="NZ_AUNC01000036.1"/>
</dbReference>
<keyword evidence="2" id="KW-0238">DNA-binding</keyword>
<keyword evidence="6" id="KW-1185">Reference proteome</keyword>
<dbReference type="InterPro" id="IPR000524">
    <property type="entry name" value="Tscrpt_reg_HTH_GntR"/>
</dbReference>
<dbReference type="PROSITE" id="PS50949">
    <property type="entry name" value="HTH_GNTR"/>
    <property type="match status" value="1"/>
</dbReference>
<evidence type="ECO:0000259" key="4">
    <source>
        <dbReference type="PROSITE" id="PS50949"/>
    </source>
</evidence>
<name>A0ABR4TKG0_9PROT</name>
<evidence type="ECO:0000256" key="2">
    <source>
        <dbReference type="ARBA" id="ARBA00023125"/>
    </source>
</evidence>
<gene>
    <name evidence="5" type="ORF">SMB34_21060</name>
</gene>
<dbReference type="InterPro" id="IPR008920">
    <property type="entry name" value="TF_FadR/GntR_C"/>
</dbReference>
<comment type="caution">
    <text evidence="5">The sequence shown here is derived from an EMBL/GenBank/DDBJ whole genome shotgun (WGS) entry which is preliminary data.</text>
</comment>
<evidence type="ECO:0000313" key="6">
    <source>
        <dbReference type="Proteomes" id="UP000027463"/>
    </source>
</evidence>
<feature type="domain" description="HTH gntR-type" evidence="4">
    <location>
        <begin position="34"/>
        <end position="101"/>
    </location>
</feature>
<reference evidence="5 6" key="1">
    <citation type="submission" date="2013-07" db="EMBL/GenBank/DDBJ databases">
        <title>Thalassospira permensis NBRC 106175 Genome Sequencing.</title>
        <authorList>
            <person name="Lai Q."/>
            <person name="Shao Z."/>
        </authorList>
    </citation>
    <scope>NUCLEOTIDE SEQUENCE [LARGE SCALE GENOMIC DNA]</scope>
    <source>
        <strain evidence="5 6">NBRC 106175</strain>
    </source>
</reference>
<protein>
    <recommendedName>
        <fullName evidence="4">HTH gntR-type domain-containing protein</fullName>
    </recommendedName>
</protein>
<dbReference type="Proteomes" id="UP000027463">
    <property type="component" value="Unassembled WGS sequence"/>
</dbReference>
<dbReference type="SUPFAM" id="SSF46785">
    <property type="entry name" value="Winged helix' DNA-binding domain"/>
    <property type="match status" value="1"/>
</dbReference>
<proteinExistence type="predicted"/>
<keyword evidence="3" id="KW-0804">Transcription</keyword>
<organism evidence="5 6">
    <name type="scientific">Thalassospira permensis NBRC 106175</name>
    <dbReference type="NCBI Taxonomy" id="1353532"/>
    <lineage>
        <taxon>Bacteria</taxon>
        <taxon>Pseudomonadati</taxon>
        <taxon>Pseudomonadota</taxon>
        <taxon>Alphaproteobacteria</taxon>
        <taxon>Rhodospirillales</taxon>
        <taxon>Thalassospiraceae</taxon>
        <taxon>Thalassospira</taxon>
    </lineage>
</organism>
<dbReference type="InterPro" id="IPR036388">
    <property type="entry name" value="WH-like_DNA-bd_sf"/>
</dbReference>